<feature type="compositionally biased region" description="Low complexity" evidence="3">
    <location>
        <begin position="101"/>
        <end position="118"/>
    </location>
</feature>
<dbReference type="InterPro" id="IPR050335">
    <property type="entry name" value="ERT1_acuK_gluconeogen_tf"/>
</dbReference>
<dbReference type="InterPro" id="IPR036864">
    <property type="entry name" value="Zn2-C6_fun-type_DNA-bd_sf"/>
</dbReference>
<keyword evidence="2" id="KW-0539">Nucleus</keyword>
<feature type="compositionally biased region" description="Low complexity" evidence="3">
    <location>
        <begin position="368"/>
        <end position="380"/>
    </location>
</feature>
<name>A0AAD7XUR3_9FUNG</name>
<dbReference type="InterPro" id="IPR001138">
    <property type="entry name" value="Zn2Cys6_DnaBD"/>
</dbReference>
<comment type="caution">
    <text evidence="5">The sequence shown here is derived from an EMBL/GenBank/DDBJ whole genome shotgun (WGS) entry which is preliminary data.</text>
</comment>
<evidence type="ECO:0000256" key="1">
    <source>
        <dbReference type="ARBA" id="ARBA00022723"/>
    </source>
</evidence>
<dbReference type="Gene3D" id="4.10.240.10">
    <property type="entry name" value="Zn(2)-C6 fungal-type DNA-binding domain"/>
    <property type="match status" value="1"/>
</dbReference>
<evidence type="ECO:0000313" key="6">
    <source>
        <dbReference type="Proteomes" id="UP001234581"/>
    </source>
</evidence>
<dbReference type="EMBL" id="JARTCD010000051">
    <property type="protein sequence ID" value="KAJ8655220.1"/>
    <property type="molecule type" value="Genomic_DNA"/>
</dbReference>
<feature type="region of interest" description="Disordered" evidence="3">
    <location>
        <begin position="360"/>
        <end position="438"/>
    </location>
</feature>
<feature type="region of interest" description="Disordered" evidence="3">
    <location>
        <begin position="1"/>
        <end position="46"/>
    </location>
</feature>
<evidence type="ECO:0000259" key="4">
    <source>
        <dbReference type="PROSITE" id="PS50048"/>
    </source>
</evidence>
<dbReference type="GO" id="GO:0008270">
    <property type="term" value="F:zinc ion binding"/>
    <property type="evidence" value="ECO:0007669"/>
    <property type="project" value="InterPro"/>
</dbReference>
<feature type="region of interest" description="Disordered" evidence="3">
    <location>
        <begin position="479"/>
        <end position="518"/>
    </location>
</feature>
<evidence type="ECO:0000256" key="2">
    <source>
        <dbReference type="ARBA" id="ARBA00023242"/>
    </source>
</evidence>
<feature type="region of interest" description="Disordered" evidence="3">
    <location>
        <begin position="601"/>
        <end position="647"/>
    </location>
</feature>
<keyword evidence="1" id="KW-0479">Metal-binding</keyword>
<reference evidence="5 6" key="1">
    <citation type="submission" date="2023-03" db="EMBL/GenBank/DDBJ databases">
        <title>Genome sequence of Lichtheimia ornata CBS 291.66.</title>
        <authorList>
            <person name="Mohabir J.T."/>
            <person name="Shea T.P."/>
            <person name="Kurbessoian T."/>
            <person name="Berby B."/>
            <person name="Fontaine J."/>
            <person name="Livny J."/>
            <person name="Gnirke A."/>
            <person name="Stajich J.E."/>
            <person name="Cuomo C.A."/>
        </authorList>
    </citation>
    <scope>NUCLEOTIDE SEQUENCE [LARGE SCALE GENOMIC DNA]</scope>
    <source>
        <strain evidence="5">CBS 291.66</strain>
    </source>
</reference>
<accession>A0AAD7XUR3</accession>
<dbReference type="CDD" id="cd00067">
    <property type="entry name" value="GAL4"/>
    <property type="match status" value="1"/>
</dbReference>
<organism evidence="5 6">
    <name type="scientific">Lichtheimia ornata</name>
    <dbReference type="NCBI Taxonomy" id="688661"/>
    <lineage>
        <taxon>Eukaryota</taxon>
        <taxon>Fungi</taxon>
        <taxon>Fungi incertae sedis</taxon>
        <taxon>Mucoromycota</taxon>
        <taxon>Mucoromycotina</taxon>
        <taxon>Mucoromycetes</taxon>
        <taxon>Mucorales</taxon>
        <taxon>Lichtheimiaceae</taxon>
        <taxon>Lichtheimia</taxon>
    </lineage>
</organism>
<dbReference type="PROSITE" id="PS50048">
    <property type="entry name" value="ZN2_CY6_FUNGAL_2"/>
    <property type="match status" value="1"/>
</dbReference>
<dbReference type="Proteomes" id="UP001234581">
    <property type="component" value="Unassembled WGS sequence"/>
</dbReference>
<feature type="domain" description="Zn(2)-C6 fungal-type" evidence="4">
    <location>
        <begin position="54"/>
        <end position="83"/>
    </location>
</feature>
<feature type="compositionally biased region" description="Low complexity" evidence="3">
    <location>
        <begin position="479"/>
        <end position="514"/>
    </location>
</feature>
<sequence length="647" mass="70243">MEFPLIRPTFSLPSPTSPSVVALPPSSSTTTTTTNSTANSLPKKRPAKSHVPAACVNCQKAHLACDLSRPCRRCVSSGKEGTCYDVQHKKRGRPKRRDRPSTAGGSTTTTTSCTTPTATFPPLSNRNLYVLPAELPRSSFLMTRPPGNDPADKDINKSMITFILSMEICCARVSDESLSLLGIYPHEFAHRSLYDFIPSSHASTLARVHRRLLDNAHNVSKSASTTTSTTTTVTSTSMHALPPTQRTTADCFANTAPSVLMCIANGSQTLKEDFAFKTSSGQEVKAQARFYLGGGLGSDLFVPDTLGKLYIVCLATPDVALQPTPTSQSPALPMQDAITTPQEHHVQQQQQHYEQHHTLPPVSSSLFTTSPSMPATSTTPNFSSILDPPHVPFSMFNTTSNETESSTPSSHQGATGGGDDLILHSPPEANDYVSTSPLLNMSPSSIDISYSPASPSDVMNNNTHHDVDIQQRHHVTMATTTTTSVSSPASSSASISSHHHQQQQQPSSNIITTTSHHHPKITVATPKVKPQQPEDCLLAASLDRQQDRRSRERGLLNNTWSHPREAYFREIGSSRMVSAEANAMAGFPYQSPSNAMMDALRHSTQHPSSSGSPLNPVATHHRIPSIHSTRLPSLRQHPFTRLERPRR</sequence>
<proteinExistence type="predicted"/>
<dbReference type="PANTHER" id="PTHR47659">
    <property type="entry name" value="ZN(II)2CYS6 TRANSCRIPTION FACTOR (EUROFUNG)-RELATED"/>
    <property type="match status" value="1"/>
</dbReference>
<protein>
    <recommendedName>
        <fullName evidence="4">Zn(2)-C6 fungal-type domain-containing protein</fullName>
    </recommendedName>
</protein>
<evidence type="ECO:0000256" key="3">
    <source>
        <dbReference type="SAM" id="MobiDB-lite"/>
    </source>
</evidence>
<dbReference type="SUPFAM" id="SSF57701">
    <property type="entry name" value="Zn2/Cys6 DNA-binding domain"/>
    <property type="match status" value="1"/>
</dbReference>
<dbReference type="AlphaFoldDB" id="A0AAD7XUR3"/>
<keyword evidence="6" id="KW-1185">Reference proteome</keyword>
<dbReference type="GeneID" id="83216495"/>
<dbReference type="PANTHER" id="PTHR47659:SF4">
    <property type="entry name" value="ZN(II)2CYS6 TRANSCRIPTION FACTOR (EUROFUNG)"/>
    <property type="match status" value="1"/>
</dbReference>
<feature type="compositionally biased region" description="Basic residues" evidence="3">
    <location>
        <begin position="88"/>
        <end position="98"/>
    </location>
</feature>
<feature type="compositionally biased region" description="Low complexity" evidence="3">
    <location>
        <begin position="8"/>
        <end position="41"/>
    </location>
</feature>
<dbReference type="GO" id="GO:0000981">
    <property type="term" value="F:DNA-binding transcription factor activity, RNA polymerase II-specific"/>
    <property type="evidence" value="ECO:0007669"/>
    <property type="project" value="InterPro"/>
</dbReference>
<gene>
    <name evidence="5" type="ORF">O0I10_009088</name>
</gene>
<dbReference type="RefSeq" id="XP_058340133.1">
    <property type="nucleotide sequence ID" value="XM_058489085.1"/>
</dbReference>
<feature type="compositionally biased region" description="Low complexity" evidence="3">
    <location>
        <begin position="397"/>
        <end position="410"/>
    </location>
</feature>
<evidence type="ECO:0000313" key="5">
    <source>
        <dbReference type="EMBL" id="KAJ8655220.1"/>
    </source>
</evidence>
<feature type="region of interest" description="Disordered" evidence="3">
    <location>
        <begin position="86"/>
        <end position="120"/>
    </location>
</feature>